<keyword evidence="3" id="KW-1185">Reference proteome</keyword>
<reference evidence="2 3" key="1">
    <citation type="submission" date="2013-03" db="EMBL/GenBank/DDBJ databases">
        <title>Whole genome shotgun sequencing of Clostridium sartagoforme AAU1.</title>
        <authorList>
            <person name="Joshi C.G."/>
            <person name="Duggirala S.M."/>
            <person name="Nathani N.M."/>
            <person name="Bhatt V.D."/>
            <person name="Patel A.K."/>
            <person name="Pandya P.R."/>
            <person name="KaPatel J.A."/>
        </authorList>
    </citation>
    <scope>NUCLEOTIDE SEQUENCE [LARGE SCALE GENOMIC DNA]</scope>
    <source>
        <strain evidence="2 3">AAU1</strain>
    </source>
</reference>
<evidence type="ECO:0000256" key="1">
    <source>
        <dbReference type="SAM" id="Phobius"/>
    </source>
</evidence>
<sequence length="73" mass="8309">MKGKSVIYRLLVAFSSITSIILILVGMILTAWINKEYSSQRIERIDSYMAMIQELTSEFLNGNGETGYDDLKK</sequence>
<keyword evidence="1" id="KW-0472">Membrane</keyword>
<name>R9CHH5_9CLOT</name>
<keyword evidence="1" id="KW-0812">Transmembrane</keyword>
<evidence type="ECO:0008006" key="4">
    <source>
        <dbReference type="Google" id="ProtNLM"/>
    </source>
</evidence>
<dbReference type="RefSeq" id="WP_016206858.1">
    <property type="nucleotide sequence ID" value="NZ_ASRV01000090.1"/>
</dbReference>
<dbReference type="EMBL" id="ASRV01000090">
    <property type="protein sequence ID" value="EOR26656.1"/>
    <property type="molecule type" value="Genomic_DNA"/>
</dbReference>
<feature type="transmembrane region" description="Helical" evidence="1">
    <location>
        <begin position="6"/>
        <end position="33"/>
    </location>
</feature>
<keyword evidence="1" id="KW-1133">Transmembrane helix</keyword>
<accession>R9CHH5</accession>
<proteinExistence type="predicted"/>
<evidence type="ECO:0000313" key="2">
    <source>
        <dbReference type="EMBL" id="EOR26656.1"/>
    </source>
</evidence>
<dbReference type="AlphaFoldDB" id="R9CHH5"/>
<evidence type="ECO:0000313" key="3">
    <source>
        <dbReference type="Proteomes" id="UP000013988"/>
    </source>
</evidence>
<dbReference type="Proteomes" id="UP000013988">
    <property type="component" value="Unassembled WGS sequence"/>
</dbReference>
<comment type="caution">
    <text evidence="2">The sequence shown here is derived from an EMBL/GenBank/DDBJ whole genome shotgun (WGS) entry which is preliminary data.</text>
</comment>
<protein>
    <recommendedName>
        <fullName evidence="4">Two-component sensor histidine kinase</fullName>
    </recommendedName>
</protein>
<organism evidence="2 3">
    <name type="scientific">Clostridium sartagoforme AAU1</name>
    <dbReference type="NCBI Taxonomy" id="1202534"/>
    <lineage>
        <taxon>Bacteria</taxon>
        <taxon>Bacillati</taxon>
        <taxon>Bacillota</taxon>
        <taxon>Clostridia</taxon>
        <taxon>Eubacteriales</taxon>
        <taxon>Clostridiaceae</taxon>
        <taxon>Clostridium</taxon>
    </lineage>
</organism>
<gene>
    <name evidence="2" type="ORF">A500_07264</name>
</gene>
<dbReference type="PATRIC" id="fig|1202534.3.peg.1453"/>